<dbReference type="GO" id="GO:0006935">
    <property type="term" value="P:chemotaxis"/>
    <property type="evidence" value="ECO:0007669"/>
    <property type="project" value="UniProtKB-KW"/>
</dbReference>
<name>A0A1G7JSQ9_9FIRM</name>
<keyword evidence="14" id="KW-1185">Reference proteome</keyword>
<keyword evidence="2" id="KW-1003">Cell membrane</keyword>
<dbReference type="SUPFAM" id="SSF58104">
    <property type="entry name" value="Methyl-accepting chemotaxis protein (MCP) signaling domain"/>
    <property type="match status" value="1"/>
</dbReference>
<dbReference type="CDD" id="cd06225">
    <property type="entry name" value="HAMP"/>
    <property type="match status" value="1"/>
</dbReference>
<proteinExistence type="inferred from homology"/>
<dbReference type="Proteomes" id="UP000243333">
    <property type="component" value="Unassembled WGS sequence"/>
</dbReference>
<dbReference type="PANTHER" id="PTHR32089:SF112">
    <property type="entry name" value="LYSOZYME-LIKE PROTEIN-RELATED"/>
    <property type="match status" value="1"/>
</dbReference>
<dbReference type="Gene3D" id="3.30.450.20">
    <property type="entry name" value="PAS domain"/>
    <property type="match status" value="1"/>
</dbReference>
<evidence type="ECO:0000313" key="14">
    <source>
        <dbReference type="Proteomes" id="UP000243333"/>
    </source>
</evidence>
<dbReference type="SMART" id="SM00304">
    <property type="entry name" value="HAMP"/>
    <property type="match status" value="2"/>
</dbReference>
<evidence type="ECO:0000259" key="11">
    <source>
        <dbReference type="PROSITE" id="PS50111"/>
    </source>
</evidence>
<accession>A0A1G7JSQ9</accession>
<evidence type="ECO:0000256" key="4">
    <source>
        <dbReference type="ARBA" id="ARBA00022692"/>
    </source>
</evidence>
<evidence type="ECO:0000256" key="7">
    <source>
        <dbReference type="ARBA" id="ARBA00023224"/>
    </source>
</evidence>
<evidence type="ECO:0000256" key="3">
    <source>
        <dbReference type="ARBA" id="ARBA00022500"/>
    </source>
</evidence>
<dbReference type="PROSITE" id="PS50111">
    <property type="entry name" value="CHEMOTAXIS_TRANSDUC_2"/>
    <property type="match status" value="1"/>
</dbReference>
<dbReference type="PANTHER" id="PTHR32089">
    <property type="entry name" value="METHYL-ACCEPTING CHEMOTAXIS PROTEIN MCPB"/>
    <property type="match status" value="1"/>
</dbReference>
<dbReference type="EMBL" id="FNBU01000006">
    <property type="protein sequence ID" value="SDF27982.1"/>
    <property type="molecule type" value="Genomic_DNA"/>
</dbReference>
<keyword evidence="7 9" id="KW-0807">Transducer</keyword>
<keyword evidence="6 10" id="KW-0472">Membrane</keyword>
<evidence type="ECO:0000256" key="1">
    <source>
        <dbReference type="ARBA" id="ARBA00004651"/>
    </source>
</evidence>
<dbReference type="SMART" id="SM00283">
    <property type="entry name" value="MA"/>
    <property type="match status" value="1"/>
</dbReference>
<dbReference type="InterPro" id="IPR004089">
    <property type="entry name" value="MCPsignal_dom"/>
</dbReference>
<dbReference type="Pfam" id="PF02743">
    <property type="entry name" value="dCache_1"/>
    <property type="match status" value="1"/>
</dbReference>
<comment type="subcellular location">
    <subcellularLocation>
        <location evidence="1">Cell membrane</location>
        <topology evidence="1">Multi-pass membrane protein</topology>
    </subcellularLocation>
</comment>
<keyword evidence="4 10" id="KW-0812">Transmembrane</keyword>
<dbReference type="PROSITE" id="PS50885">
    <property type="entry name" value="HAMP"/>
    <property type="match status" value="1"/>
</dbReference>
<evidence type="ECO:0000256" key="6">
    <source>
        <dbReference type="ARBA" id="ARBA00023136"/>
    </source>
</evidence>
<sequence length="680" mass="72560">MKFLRINMKSLLTKMTLFFGLVVLAGCLALWLVSTNRAGEAVKAEAEDGMLKVVKQYTAMQDNRIDTLKYIVENVAARNVVRGKAGDREATLEEKLAVLAAELQQAEKLGFKRMGLIDKSGKAFYPDGRTADLADRDYFKQALAGKTYISSTLVSKVDNSVMFGVAAPVRHYASGEITGVVFGIVDGAHFAKTVGSLSYAQTGYAFAVDSTGKTIGHKDQELVLKQVNFIEEAKTNQELAGLAAIISRMAKGEEGVGVYTYQGQKKYVAFAPVKSTGWSVAINAPEDEVLDKVAGLNRVLLVVSALVLAIALALTVFIARSIAVPLKLAVDHLSVIADGDFTRAVPEKFLRREDEIGQLTRALDKLQHDLRPLIGSIRSDAKILSTSSESLSAASQEVASSSNEVAKAIQEVAAGASNQASSLQDIVALIGAISAQLEKVYTALNNVKANSEETTELAGKGRQELDLLTASIDNVRQAFQLVTEKLANLDKSVGQIGEIMGVITGIADQTNLLALNAAIEAARAGEAGRGFAVVAEEVRKLAEQSRASADKIKALLDTVGAETGEVVETARITQDQVTNQIENVKNTVRSFDHILASVAAIAPMIAAAYQEMDKTVKSKDAVLDRVQSVSAVSEETSAASEEIAASAEELTASTEEIAAGAQQVLNVAKRLDEQVEHFKV</sequence>
<organism evidence="13 14">
    <name type="scientific">Sporolituus thermophilus DSM 23256</name>
    <dbReference type="NCBI Taxonomy" id="1123285"/>
    <lineage>
        <taxon>Bacteria</taxon>
        <taxon>Bacillati</taxon>
        <taxon>Bacillota</taxon>
        <taxon>Negativicutes</taxon>
        <taxon>Selenomonadales</taxon>
        <taxon>Sporomusaceae</taxon>
        <taxon>Sporolituus</taxon>
    </lineage>
</organism>
<dbReference type="OrthoDB" id="136416at2"/>
<dbReference type="GO" id="GO:0007165">
    <property type="term" value="P:signal transduction"/>
    <property type="evidence" value="ECO:0007669"/>
    <property type="project" value="UniProtKB-KW"/>
</dbReference>
<evidence type="ECO:0000256" key="5">
    <source>
        <dbReference type="ARBA" id="ARBA00022989"/>
    </source>
</evidence>
<feature type="transmembrane region" description="Helical" evidence="10">
    <location>
        <begin position="299"/>
        <end position="319"/>
    </location>
</feature>
<dbReference type="Pfam" id="PF00672">
    <property type="entry name" value="HAMP"/>
    <property type="match status" value="1"/>
</dbReference>
<gene>
    <name evidence="13" type="ORF">SAMN05660235_01035</name>
</gene>
<dbReference type="AlphaFoldDB" id="A0A1G7JSQ9"/>
<evidence type="ECO:0000313" key="13">
    <source>
        <dbReference type="EMBL" id="SDF27982.1"/>
    </source>
</evidence>
<protein>
    <submittedName>
        <fullName evidence="13">Methyl-accepting chemotaxis sensory transducer with Cache sensor</fullName>
    </submittedName>
</protein>
<evidence type="ECO:0000256" key="9">
    <source>
        <dbReference type="PROSITE-ProRule" id="PRU00284"/>
    </source>
</evidence>
<dbReference type="GO" id="GO:0005886">
    <property type="term" value="C:plasma membrane"/>
    <property type="evidence" value="ECO:0007669"/>
    <property type="project" value="UniProtKB-SubCell"/>
</dbReference>
<feature type="domain" description="Methyl-accepting transducer" evidence="11">
    <location>
        <begin position="394"/>
        <end position="651"/>
    </location>
</feature>
<dbReference type="InterPro" id="IPR003660">
    <property type="entry name" value="HAMP_dom"/>
</dbReference>
<dbReference type="CDD" id="cd11386">
    <property type="entry name" value="MCP_signal"/>
    <property type="match status" value="1"/>
</dbReference>
<dbReference type="CDD" id="cd12912">
    <property type="entry name" value="PDC2_MCP_like"/>
    <property type="match status" value="1"/>
</dbReference>
<dbReference type="PRINTS" id="PR00260">
    <property type="entry name" value="CHEMTRNSDUCR"/>
</dbReference>
<evidence type="ECO:0000256" key="2">
    <source>
        <dbReference type="ARBA" id="ARBA00022475"/>
    </source>
</evidence>
<feature type="domain" description="HAMP" evidence="12">
    <location>
        <begin position="320"/>
        <end position="375"/>
    </location>
</feature>
<reference evidence="14" key="1">
    <citation type="submission" date="2016-10" db="EMBL/GenBank/DDBJ databases">
        <authorList>
            <person name="Varghese N."/>
            <person name="Submissions S."/>
        </authorList>
    </citation>
    <scope>NUCLEOTIDE SEQUENCE [LARGE SCALE GENOMIC DNA]</scope>
    <source>
        <strain evidence="14">DSM 23256</strain>
    </source>
</reference>
<dbReference type="Pfam" id="PF00015">
    <property type="entry name" value="MCPsignal"/>
    <property type="match status" value="1"/>
</dbReference>
<evidence type="ECO:0000256" key="8">
    <source>
        <dbReference type="ARBA" id="ARBA00029447"/>
    </source>
</evidence>
<dbReference type="GO" id="GO:0004888">
    <property type="term" value="F:transmembrane signaling receptor activity"/>
    <property type="evidence" value="ECO:0007669"/>
    <property type="project" value="InterPro"/>
</dbReference>
<comment type="similarity">
    <text evidence="8">Belongs to the methyl-accepting chemotaxis (MCP) protein family.</text>
</comment>
<dbReference type="Gene3D" id="1.10.287.950">
    <property type="entry name" value="Methyl-accepting chemotaxis protein"/>
    <property type="match status" value="1"/>
</dbReference>
<dbReference type="STRING" id="1123285.SAMN05660235_01035"/>
<keyword evidence="3" id="KW-0145">Chemotaxis</keyword>
<dbReference type="CDD" id="cd12914">
    <property type="entry name" value="PDC1_DGC_like"/>
    <property type="match status" value="1"/>
</dbReference>
<dbReference type="InterPro" id="IPR004090">
    <property type="entry name" value="Chemotax_Me-accpt_rcpt"/>
</dbReference>
<dbReference type="Gene3D" id="6.10.340.10">
    <property type="match status" value="1"/>
</dbReference>
<evidence type="ECO:0000259" key="12">
    <source>
        <dbReference type="PROSITE" id="PS50885"/>
    </source>
</evidence>
<keyword evidence="5 10" id="KW-1133">Transmembrane helix</keyword>
<dbReference type="PROSITE" id="PS51257">
    <property type="entry name" value="PROKAR_LIPOPROTEIN"/>
    <property type="match status" value="1"/>
</dbReference>
<evidence type="ECO:0000256" key="10">
    <source>
        <dbReference type="SAM" id="Phobius"/>
    </source>
</evidence>
<dbReference type="InterPro" id="IPR033479">
    <property type="entry name" value="dCache_1"/>
</dbReference>